<keyword evidence="1" id="KW-1133">Transmembrane helix</keyword>
<gene>
    <name evidence="2" type="ordered locus">Lbys_0794</name>
</gene>
<evidence type="ECO:0000256" key="1">
    <source>
        <dbReference type="SAM" id="Phobius"/>
    </source>
</evidence>
<feature type="transmembrane region" description="Helical" evidence="1">
    <location>
        <begin position="111"/>
        <end position="133"/>
    </location>
</feature>
<keyword evidence="1" id="KW-0472">Membrane</keyword>
<feature type="transmembrane region" description="Helical" evidence="1">
    <location>
        <begin position="57"/>
        <end position="80"/>
    </location>
</feature>
<keyword evidence="1" id="KW-0812">Transmembrane</keyword>
<dbReference type="STRING" id="649349.Lbys_0794"/>
<evidence type="ECO:0000313" key="3">
    <source>
        <dbReference type="Proteomes" id="UP000007435"/>
    </source>
</evidence>
<feature type="transmembrane region" description="Helical" evidence="1">
    <location>
        <begin position="21"/>
        <end position="37"/>
    </location>
</feature>
<dbReference type="HOGENOM" id="CLU_1068714_0_0_10"/>
<feature type="transmembrane region" description="Helical" evidence="1">
    <location>
        <begin position="185"/>
        <end position="202"/>
    </location>
</feature>
<dbReference type="AlphaFoldDB" id="E4RQI5"/>
<proteinExistence type="predicted"/>
<protein>
    <recommendedName>
        <fullName evidence="4">ABC transporter permease</fullName>
    </recommendedName>
</protein>
<keyword evidence="3" id="KW-1185">Reference proteome</keyword>
<evidence type="ECO:0000313" key="2">
    <source>
        <dbReference type="EMBL" id="ADQ16551.1"/>
    </source>
</evidence>
<dbReference type="KEGG" id="lby:Lbys_0794"/>
<reference evidence="2 3" key="2">
    <citation type="journal article" date="2011" name="Stand. Genomic Sci.">
        <title>Complete genome sequence of Leadbetterella byssophila type strain (4M15).</title>
        <authorList>
            <person name="Abt B."/>
            <person name="Teshima H."/>
            <person name="Lucas S."/>
            <person name="Lapidus A."/>
            <person name="Del Rio T.G."/>
            <person name="Nolan M."/>
            <person name="Tice H."/>
            <person name="Cheng J.F."/>
            <person name="Pitluck S."/>
            <person name="Liolios K."/>
            <person name="Pagani I."/>
            <person name="Ivanova N."/>
            <person name="Mavromatis K."/>
            <person name="Pati A."/>
            <person name="Tapia R."/>
            <person name="Han C."/>
            <person name="Goodwin L."/>
            <person name="Chen A."/>
            <person name="Palaniappan K."/>
            <person name="Land M."/>
            <person name="Hauser L."/>
            <person name="Chang Y.J."/>
            <person name="Jeffries C.D."/>
            <person name="Rohde M."/>
            <person name="Goker M."/>
            <person name="Tindall B.J."/>
            <person name="Detter J.C."/>
            <person name="Woyke T."/>
            <person name="Bristow J."/>
            <person name="Eisen J.A."/>
            <person name="Markowitz V."/>
            <person name="Hugenholtz P."/>
            <person name="Klenk H.P."/>
            <person name="Kyrpides N.C."/>
        </authorList>
    </citation>
    <scope>NUCLEOTIDE SEQUENCE [LARGE SCALE GENOMIC DNA]</scope>
    <source>
        <strain evidence="3">DSM 17132 / JCM 16389 / KACC 11308 / NBRC 106382 / 4M15</strain>
    </source>
</reference>
<name>E4RQI5_LEAB4</name>
<dbReference type="EMBL" id="CP002305">
    <property type="protein sequence ID" value="ADQ16551.1"/>
    <property type="molecule type" value="Genomic_DNA"/>
</dbReference>
<accession>E4RQI5</accession>
<evidence type="ECO:0008006" key="4">
    <source>
        <dbReference type="Google" id="ProtNLM"/>
    </source>
</evidence>
<sequence>MIKFQDLFRAEQYKFKISPSCIFAVVIPVLITSYVFYRSWSLIISSPGNGNDPWQLIFGFSLSAFSLTPFFYTLFSIYIVQDNLNRDFTNNLYDLTFTFPLYKSSFYLAKICFLGLIISISIGLLYLLLVLGVNISELFMKQNKFYDYSDTDFWVFSYGFFRLLLYSWVILLIQLVVNRFSRNPVINIIVPMLFSIMALFMYNKPKFELFPYCYIYNIGDSVDVLGVITDYHIDVLAILTILLSSFLYVRGHKLIKGKTT</sequence>
<reference key="1">
    <citation type="submission" date="2010-11" db="EMBL/GenBank/DDBJ databases">
        <title>The complete genome of Leadbetterella byssophila DSM 17132.</title>
        <authorList>
            <consortium name="US DOE Joint Genome Institute (JGI-PGF)"/>
            <person name="Lucas S."/>
            <person name="Copeland A."/>
            <person name="Lapidus A."/>
            <person name="Glavina del Rio T."/>
            <person name="Dalin E."/>
            <person name="Tice H."/>
            <person name="Bruce D."/>
            <person name="Goodwin L."/>
            <person name="Pitluck S."/>
            <person name="Kyrpides N."/>
            <person name="Mavromatis K."/>
            <person name="Ivanova N."/>
            <person name="Teshima H."/>
            <person name="Brettin T."/>
            <person name="Detter J.C."/>
            <person name="Han C."/>
            <person name="Tapia R."/>
            <person name="Land M."/>
            <person name="Hauser L."/>
            <person name="Markowitz V."/>
            <person name="Cheng J.-F."/>
            <person name="Hugenholtz P."/>
            <person name="Woyke T."/>
            <person name="Wu D."/>
            <person name="Tindall B."/>
            <person name="Pomrenke H.G."/>
            <person name="Brambilla E."/>
            <person name="Klenk H.-P."/>
            <person name="Eisen J.A."/>
        </authorList>
    </citation>
    <scope>NUCLEOTIDE SEQUENCE [LARGE SCALE GENOMIC DNA]</scope>
    <source>
        <strain>DSM 17132</strain>
    </source>
</reference>
<feature type="transmembrane region" description="Helical" evidence="1">
    <location>
        <begin position="153"/>
        <end position="173"/>
    </location>
</feature>
<feature type="transmembrane region" description="Helical" evidence="1">
    <location>
        <begin position="231"/>
        <end position="249"/>
    </location>
</feature>
<dbReference type="Proteomes" id="UP000007435">
    <property type="component" value="Chromosome"/>
</dbReference>
<organism evidence="2 3">
    <name type="scientific">Leadbetterella byssophila (strain DSM 17132 / JCM 16389 / KACC 11308 / NBRC 106382 / 4M15)</name>
    <dbReference type="NCBI Taxonomy" id="649349"/>
    <lineage>
        <taxon>Bacteria</taxon>
        <taxon>Pseudomonadati</taxon>
        <taxon>Bacteroidota</taxon>
        <taxon>Cytophagia</taxon>
        <taxon>Cytophagales</taxon>
        <taxon>Leadbetterellaceae</taxon>
        <taxon>Leadbetterella</taxon>
    </lineage>
</organism>